<accession>A0ABR4QGL6</accession>
<organism evidence="2 3">
    <name type="scientific">Taenia crassiceps</name>
    <dbReference type="NCBI Taxonomy" id="6207"/>
    <lineage>
        <taxon>Eukaryota</taxon>
        <taxon>Metazoa</taxon>
        <taxon>Spiralia</taxon>
        <taxon>Lophotrochozoa</taxon>
        <taxon>Platyhelminthes</taxon>
        <taxon>Cestoda</taxon>
        <taxon>Eucestoda</taxon>
        <taxon>Cyclophyllidea</taxon>
        <taxon>Taeniidae</taxon>
        <taxon>Taenia</taxon>
    </lineage>
</organism>
<name>A0ABR4QGL6_9CEST</name>
<evidence type="ECO:0000256" key="1">
    <source>
        <dbReference type="SAM" id="MobiDB-lite"/>
    </source>
</evidence>
<comment type="caution">
    <text evidence="2">The sequence shown here is derived from an EMBL/GenBank/DDBJ whole genome shotgun (WGS) entry which is preliminary data.</text>
</comment>
<dbReference type="EMBL" id="JAKROA010000003">
    <property type="protein sequence ID" value="KAL5108458.1"/>
    <property type="molecule type" value="Genomic_DNA"/>
</dbReference>
<reference evidence="2 3" key="1">
    <citation type="journal article" date="2022" name="Front. Cell. Infect. Microbiol.">
        <title>The Genomes of Two Strains of Taenia crassiceps the Animal Model for the Study of Human Cysticercosis.</title>
        <authorList>
            <person name="Bobes R.J."/>
            <person name="Estrada K."/>
            <person name="Rios-Valencia D.G."/>
            <person name="Calderon-Gallegos A."/>
            <person name="de la Torre P."/>
            <person name="Carrero J.C."/>
            <person name="Sanchez-Flores A."/>
            <person name="Laclette J.P."/>
        </authorList>
    </citation>
    <scope>NUCLEOTIDE SEQUENCE [LARGE SCALE GENOMIC DNA]</scope>
    <source>
        <strain evidence="2">WFUcys</strain>
    </source>
</reference>
<feature type="compositionally biased region" description="Basic and acidic residues" evidence="1">
    <location>
        <begin position="92"/>
        <end position="107"/>
    </location>
</feature>
<sequence>MAGDGHLALDAFENDAIHTTSNANFTGTAMAPSHLARNNTAIPHLDGFEGFTVFDEHIPRCHPCCNTLGETSDPNPFESKFINVGPTQQPGVERDVPLGNRSPDKSTKSRWVSLPQNQVEDLR</sequence>
<feature type="region of interest" description="Disordered" evidence="1">
    <location>
        <begin position="75"/>
        <end position="123"/>
    </location>
</feature>
<evidence type="ECO:0000313" key="2">
    <source>
        <dbReference type="EMBL" id="KAL5108458.1"/>
    </source>
</evidence>
<keyword evidence="3" id="KW-1185">Reference proteome</keyword>
<protein>
    <submittedName>
        <fullName evidence="2">Uncharacterized protein</fullName>
    </submittedName>
</protein>
<feature type="compositionally biased region" description="Polar residues" evidence="1">
    <location>
        <begin position="114"/>
        <end position="123"/>
    </location>
</feature>
<evidence type="ECO:0000313" key="3">
    <source>
        <dbReference type="Proteomes" id="UP001651158"/>
    </source>
</evidence>
<proteinExistence type="predicted"/>
<gene>
    <name evidence="2" type="ORF">TcWFU_001259</name>
</gene>
<dbReference type="Proteomes" id="UP001651158">
    <property type="component" value="Unassembled WGS sequence"/>
</dbReference>